<dbReference type="InParanoid" id="A0A0C9ZUU0"/>
<reference evidence="4" key="2">
    <citation type="submission" date="2015-01" db="EMBL/GenBank/DDBJ databases">
        <title>Evolutionary Origins and Diversification of the Mycorrhizal Mutualists.</title>
        <authorList>
            <consortium name="DOE Joint Genome Institute"/>
            <consortium name="Mycorrhizal Genomics Consortium"/>
            <person name="Kohler A."/>
            <person name="Kuo A."/>
            <person name="Nagy L.G."/>
            <person name="Floudas D."/>
            <person name="Copeland A."/>
            <person name="Barry K.W."/>
            <person name="Cichocki N."/>
            <person name="Veneault-Fourrey C."/>
            <person name="LaButti K."/>
            <person name="Lindquist E.A."/>
            <person name="Lipzen A."/>
            <person name="Lundell T."/>
            <person name="Morin E."/>
            <person name="Murat C."/>
            <person name="Riley R."/>
            <person name="Ohm R."/>
            <person name="Sun H."/>
            <person name="Tunlid A."/>
            <person name="Henrissat B."/>
            <person name="Grigoriev I.V."/>
            <person name="Hibbett D.S."/>
            <person name="Martin F."/>
        </authorList>
    </citation>
    <scope>NUCLEOTIDE SEQUENCE [LARGE SCALE GENOMIC DNA]</scope>
    <source>
        <strain evidence="4">UH-Slu-Lm8-n1</strain>
    </source>
</reference>
<organism evidence="3 4">
    <name type="scientific">Suillus luteus UH-Slu-Lm8-n1</name>
    <dbReference type="NCBI Taxonomy" id="930992"/>
    <lineage>
        <taxon>Eukaryota</taxon>
        <taxon>Fungi</taxon>
        <taxon>Dikarya</taxon>
        <taxon>Basidiomycota</taxon>
        <taxon>Agaricomycotina</taxon>
        <taxon>Agaricomycetes</taxon>
        <taxon>Agaricomycetidae</taxon>
        <taxon>Boletales</taxon>
        <taxon>Suillineae</taxon>
        <taxon>Suillaceae</taxon>
        <taxon>Suillus</taxon>
    </lineage>
</organism>
<feature type="coiled-coil region" evidence="1">
    <location>
        <begin position="100"/>
        <end position="160"/>
    </location>
</feature>
<gene>
    <name evidence="3" type="ORF">CY34DRAFT_110727</name>
</gene>
<reference evidence="3 4" key="1">
    <citation type="submission" date="2014-04" db="EMBL/GenBank/DDBJ databases">
        <authorList>
            <consortium name="DOE Joint Genome Institute"/>
            <person name="Kuo A."/>
            <person name="Ruytinx J."/>
            <person name="Rineau F."/>
            <person name="Colpaert J."/>
            <person name="Kohler A."/>
            <person name="Nagy L.G."/>
            <person name="Floudas D."/>
            <person name="Copeland A."/>
            <person name="Barry K.W."/>
            <person name="Cichocki N."/>
            <person name="Veneault-Fourrey C."/>
            <person name="LaButti K."/>
            <person name="Lindquist E.A."/>
            <person name="Lipzen A."/>
            <person name="Lundell T."/>
            <person name="Morin E."/>
            <person name="Murat C."/>
            <person name="Sun H."/>
            <person name="Tunlid A."/>
            <person name="Henrissat B."/>
            <person name="Grigoriev I.V."/>
            <person name="Hibbett D.S."/>
            <person name="Martin F."/>
            <person name="Nordberg H.P."/>
            <person name="Cantor M.N."/>
            <person name="Hua S.X."/>
        </authorList>
    </citation>
    <scope>NUCLEOTIDE SEQUENCE [LARGE SCALE GENOMIC DNA]</scope>
    <source>
        <strain evidence="3 4">UH-Slu-Lm8-n1</strain>
    </source>
</reference>
<feature type="region of interest" description="Disordered" evidence="2">
    <location>
        <begin position="335"/>
        <end position="355"/>
    </location>
</feature>
<feature type="region of interest" description="Disordered" evidence="2">
    <location>
        <begin position="1"/>
        <end position="82"/>
    </location>
</feature>
<evidence type="ECO:0000313" key="3">
    <source>
        <dbReference type="EMBL" id="KIK33156.1"/>
    </source>
</evidence>
<evidence type="ECO:0000256" key="1">
    <source>
        <dbReference type="SAM" id="Coils"/>
    </source>
</evidence>
<name>A0A0C9ZUU0_9AGAM</name>
<feature type="region of interest" description="Disordered" evidence="2">
    <location>
        <begin position="272"/>
        <end position="304"/>
    </location>
</feature>
<dbReference type="OrthoDB" id="3269403at2759"/>
<evidence type="ECO:0000313" key="4">
    <source>
        <dbReference type="Proteomes" id="UP000054485"/>
    </source>
</evidence>
<proteinExistence type="predicted"/>
<accession>A0A0C9ZUU0</accession>
<dbReference type="Proteomes" id="UP000054485">
    <property type="component" value="Unassembled WGS sequence"/>
</dbReference>
<feature type="compositionally biased region" description="Low complexity" evidence="2">
    <location>
        <begin position="51"/>
        <end position="69"/>
    </location>
</feature>
<dbReference type="HOGENOM" id="CLU_013426_1_0_1"/>
<protein>
    <submittedName>
        <fullName evidence="3">Uncharacterized protein</fullName>
    </submittedName>
</protein>
<keyword evidence="1" id="KW-0175">Coiled coil</keyword>
<feature type="compositionally biased region" description="Polar residues" evidence="2">
    <location>
        <begin position="288"/>
        <end position="304"/>
    </location>
</feature>
<sequence>MSVDNIDVDMQHPDIQPEDVQTSHDTDLFEDDEDEDDDESGAGHFTDALTHHPTSISQPPTSISQPSTSAMRDKRARDEVVSEKRRFHEVNYSQTLRQTVYEQEEQINNIMREMEVIRQEAQDRIEEQRCLAEEERERHMRDVNEKTQQWEAALKQREQERRETHTWQEQQEAQLRKNVAEELAQHKAKIKKTKRWGRTIDQGDCTDDIKQLAEELARREAELITRKNQELQERERAIFAEMERRLQLEVEKLKAEKENELANMEQRFARCSRQQHAGTEMDMDQDPTPRSTQQQPRMPQKSQLKTPCLDAIKKMRKARGATRKIRLVSVAEDADAENPMEMHREQSPTVEQEPPQFQPDDAYPMSAMENAVSRGVEAALRRIFINKDIRTSAKRSPRRRRKQDDELRIERAAELSHERDLLLGEVRRLLKDTFNICQDADFIVHQPTTCEDVYSYEYEDGPGPDTQNLAFDLKHGFSTPWNAKILDILLEKLRTRSMEEKWPFPRSDGYFKVTLEDRYKRLQTAWRAAQPKITAKGILETGAEVEERLIAKRDENLKSICQTTRRRNKYTRRATILQKVIELKKDDKDEDLPAWQWLQKLIKTLGDDGMSSEESDIENDVECVLRVKNMTWRRGIERELSVIDNQRVLDDDIFAPQGSKPMKRIRAPGNSTTLRSPVTGLPKALYDGKWIDGLTKGQVERVDVSNEIFRWMTVAIA</sequence>
<evidence type="ECO:0000256" key="2">
    <source>
        <dbReference type="SAM" id="MobiDB-lite"/>
    </source>
</evidence>
<dbReference type="STRING" id="930992.A0A0C9ZUU0"/>
<dbReference type="EMBL" id="KN836009">
    <property type="protein sequence ID" value="KIK33156.1"/>
    <property type="molecule type" value="Genomic_DNA"/>
</dbReference>
<feature type="compositionally biased region" description="Acidic residues" evidence="2">
    <location>
        <begin position="28"/>
        <end position="40"/>
    </location>
</feature>
<feature type="compositionally biased region" description="Basic and acidic residues" evidence="2">
    <location>
        <begin position="71"/>
        <end position="82"/>
    </location>
</feature>
<keyword evidence="4" id="KW-1185">Reference proteome</keyword>
<dbReference type="AlphaFoldDB" id="A0A0C9ZUU0"/>